<comment type="similarity">
    <text evidence="1">Belongs to the peptidase M43B family.</text>
</comment>
<reference evidence="12" key="1">
    <citation type="submission" date="2024-06" db="EMBL/GenBank/DDBJ databases">
        <title>Multi-omics analyses provide insights into the biosynthesis of the anticancer antibiotic pleurotin in Hohenbuehelia grisea.</title>
        <authorList>
            <person name="Weaver J.A."/>
            <person name="Alberti F."/>
        </authorList>
    </citation>
    <scope>NUCLEOTIDE SEQUENCE [LARGE SCALE GENOMIC DNA]</scope>
    <source>
        <strain evidence="12">T-177</strain>
    </source>
</reference>
<keyword evidence="7" id="KW-0482">Metalloprotease</keyword>
<evidence type="ECO:0000256" key="6">
    <source>
        <dbReference type="ARBA" id="ARBA00022833"/>
    </source>
</evidence>
<dbReference type="PANTHER" id="PTHR47466:SF1">
    <property type="entry name" value="METALLOPROTEASE MEP1 (AFU_ORTHOLOGUE AFUA_1G07730)-RELATED"/>
    <property type="match status" value="1"/>
</dbReference>
<accession>A0ABR3JHW9</accession>
<feature type="signal peptide" evidence="9">
    <location>
        <begin position="1"/>
        <end position="32"/>
    </location>
</feature>
<dbReference type="Pfam" id="PF05572">
    <property type="entry name" value="Peptidase_M43"/>
    <property type="match status" value="1"/>
</dbReference>
<keyword evidence="3" id="KW-0479">Metal-binding</keyword>
<evidence type="ECO:0000259" key="10">
    <source>
        <dbReference type="Pfam" id="PF05572"/>
    </source>
</evidence>
<dbReference type="Gene3D" id="3.40.390.10">
    <property type="entry name" value="Collagenase (Catalytic Domain)"/>
    <property type="match status" value="1"/>
</dbReference>
<dbReference type="PANTHER" id="PTHR47466">
    <property type="match status" value="1"/>
</dbReference>
<dbReference type="InterPro" id="IPR008754">
    <property type="entry name" value="Peptidase_M43"/>
</dbReference>
<feature type="domain" description="Peptidase M43 pregnancy-associated plasma-A" evidence="10">
    <location>
        <begin position="219"/>
        <end position="307"/>
    </location>
</feature>
<evidence type="ECO:0000256" key="4">
    <source>
        <dbReference type="ARBA" id="ARBA00022729"/>
    </source>
</evidence>
<dbReference type="EMBL" id="JASNQZ010000007">
    <property type="protein sequence ID" value="KAL0955324.1"/>
    <property type="molecule type" value="Genomic_DNA"/>
</dbReference>
<proteinExistence type="inferred from homology"/>
<organism evidence="11 12">
    <name type="scientific">Hohenbuehelia grisea</name>
    <dbReference type="NCBI Taxonomy" id="104357"/>
    <lineage>
        <taxon>Eukaryota</taxon>
        <taxon>Fungi</taxon>
        <taxon>Dikarya</taxon>
        <taxon>Basidiomycota</taxon>
        <taxon>Agaricomycotina</taxon>
        <taxon>Agaricomycetes</taxon>
        <taxon>Agaricomycetidae</taxon>
        <taxon>Agaricales</taxon>
        <taxon>Pleurotineae</taxon>
        <taxon>Pleurotaceae</taxon>
        <taxon>Hohenbuehelia</taxon>
    </lineage>
</organism>
<evidence type="ECO:0000313" key="12">
    <source>
        <dbReference type="Proteomes" id="UP001556367"/>
    </source>
</evidence>
<keyword evidence="2" id="KW-0645">Protease</keyword>
<evidence type="ECO:0000256" key="9">
    <source>
        <dbReference type="SAM" id="SignalP"/>
    </source>
</evidence>
<keyword evidence="12" id="KW-1185">Reference proteome</keyword>
<dbReference type="SUPFAM" id="SSF55486">
    <property type="entry name" value="Metalloproteases ('zincins'), catalytic domain"/>
    <property type="match status" value="1"/>
</dbReference>
<name>A0ABR3JHW9_9AGAR</name>
<protein>
    <recommendedName>
        <fullName evidence="10">Peptidase M43 pregnancy-associated plasma-A domain-containing protein</fullName>
    </recommendedName>
</protein>
<feature type="chain" id="PRO_5045791343" description="Peptidase M43 pregnancy-associated plasma-A domain-containing protein" evidence="9">
    <location>
        <begin position="33"/>
        <end position="314"/>
    </location>
</feature>
<dbReference type="Proteomes" id="UP001556367">
    <property type="component" value="Unassembled WGS sequence"/>
</dbReference>
<evidence type="ECO:0000256" key="5">
    <source>
        <dbReference type="ARBA" id="ARBA00022801"/>
    </source>
</evidence>
<sequence>MFAIPDILSPTLSTMFAATLISCLLASSFVLATPTGTDAPEAVPRTCGTAITPEEIAAAERKFNANPASRDTDRPLQTTLPVYWHVITRDPTPEGGNISKASIESQMGVLNGDFSPTTIIWNLTEVSYTYNPDWFNEAVPGSPQQYAMKKALRKGGPSALNVYSVGFNPSASSVEALQLLSATKGDGKSLGYSSHPWSYASNPDDDGIVILYSTLPGGNTTNFNHGRTMTHEVGHWLGLYHTSEGGCAGNGDYVSDTPAESPGAFGCPAGRSTCKNTAEDPIHNYMDSTYDNCMNTFTQGQIRRMTGQFKAYRT</sequence>
<evidence type="ECO:0000256" key="2">
    <source>
        <dbReference type="ARBA" id="ARBA00022670"/>
    </source>
</evidence>
<evidence type="ECO:0000256" key="8">
    <source>
        <dbReference type="ARBA" id="ARBA00023157"/>
    </source>
</evidence>
<dbReference type="InterPro" id="IPR024079">
    <property type="entry name" value="MetalloPept_cat_dom_sf"/>
</dbReference>
<comment type="caution">
    <text evidence="11">The sequence shown here is derived from an EMBL/GenBank/DDBJ whole genome shotgun (WGS) entry which is preliminary data.</text>
</comment>
<evidence type="ECO:0000256" key="3">
    <source>
        <dbReference type="ARBA" id="ARBA00022723"/>
    </source>
</evidence>
<keyword evidence="4 9" id="KW-0732">Signal</keyword>
<evidence type="ECO:0000313" key="11">
    <source>
        <dbReference type="EMBL" id="KAL0955324.1"/>
    </source>
</evidence>
<dbReference type="CDD" id="cd04275">
    <property type="entry name" value="ZnMc_pappalysin_like"/>
    <property type="match status" value="1"/>
</dbReference>
<evidence type="ECO:0000256" key="1">
    <source>
        <dbReference type="ARBA" id="ARBA00008721"/>
    </source>
</evidence>
<evidence type="ECO:0000256" key="7">
    <source>
        <dbReference type="ARBA" id="ARBA00023049"/>
    </source>
</evidence>
<gene>
    <name evidence="11" type="ORF">HGRIS_004208</name>
</gene>
<keyword evidence="8" id="KW-1015">Disulfide bond</keyword>
<keyword evidence="5" id="KW-0378">Hydrolase</keyword>
<keyword evidence="6" id="KW-0862">Zinc</keyword>